<dbReference type="Proteomes" id="UP001200470">
    <property type="component" value="Unassembled WGS sequence"/>
</dbReference>
<organism evidence="11 12">
    <name type="scientific">Xylanibacter brevis</name>
    <dbReference type="NCBI Taxonomy" id="83231"/>
    <lineage>
        <taxon>Bacteria</taxon>
        <taxon>Pseudomonadati</taxon>
        <taxon>Bacteroidota</taxon>
        <taxon>Bacteroidia</taxon>
        <taxon>Bacteroidales</taxon>
        <taxon>Prevotellaceae</taxon>
        <taxon>Xylanibacter</taxon>
    </lineage>
</organism>
<dbReference type="SMART" id="SM00387">
    <property type="entry name" value="HATPase_c"/>
    <property type="match status" value="1"/>
</dbReference>
<dbReference type="Gene3D" id="3.30.565.10">
    <property type="entry name" value="Histidine kinase-like ATPase, C-terminal domain"/>
    <property type="match status" value="1"/>
</dbReference>
<keyword evidence="9" id="KW-0472">Membrane</keyword>
<dbReference type="SMART" id="SM00388">
    <property type="entry name" value="HisKA"/>
    <property type="match status" value="1"/>
</dbReference>
<dbReference type="Pfam" id="PF02518">
    <property type="entry name" value="HATPase_c"/>
    <property type="match status" value="1"/>
</dbReference>
<dbReference type="CDD" id="cd00082">
    <property type="entry name" value="HisKA"/>
    <property type="match status" value="1"/>
</dbReference>
<dbReference type="InterPro" id="IPR050736">
    <property type="entry name" value="Sensor_HK_Regulatory"/>
</dbReference>
<feature type="repeat" description="TPR" evidence="7">
    <location>
        <begin position="156"/>
        <end position="189"/>
    </location>
</feature>
<dbReference type="InterPro" id="IPR036097">
    <property type="entry name" value="HisK_dim/P_sf"/>
</dbReference>
<dbReference type="InterPro" id="IPR005467">
    <property type="entry name" value="His_kinase_dom"/>
</dbReference>
<evidence type="ECO:0000256" key="4">
    <source>
        <dbReference type="ARBA" id="ARBA00022679"/>
    </source>
</evidence>
<dbReference type="InterPro" id="IPR003661">
    <property type="entry name" value="HisK_dim/P_dom"/>
</dbReference>
<protein>
    <recommendedName>
        <fullName evidence="2">histidine kinase</fullName>
        <ecNumber evidence="2">2.7.13.3</ecNumber>
    </recommendedName>
</protein>
<dbReference type="EC" id="2.7.13.3" evidence="2"/>
<keyword evidence="8" id="KW-0175">Coiled coil</keyword>
<keyword evidence="12" id="KW-1185">Reference proteome</keyword>
<dbReference type="InterPro" id="IPR003594">
    <property type="entry name" value="HATPase_dom"/>
</dbReference>
<dbReference type="SUPFAM" id="SSF47384">
    <property type="entry name" value="Homodimeric domain of signal transducing histidine kinase"/>
    <property type="match status" value="1"/>
</dbReference>
<name>A0ABS9CDA2_9BACT</name>
<dbReference type="Gene3D" id="1.10.287.130">
    <property type="match status" value="1"/>
</dbReference>
<dbReference type="PANTHER" id="PTHR43711:SF1">
    <property type="entry name" value="HISTIDINE KINASE 1"/>
    <property type="match status" value="1"/>
</dbReference>
<evidence type="ECO:0000256" key="2">
    <source>
        <dbReference type="ARBA" id="ARBA00012438"/>
    </source>
</evidence>
<accession>A0ABS9CDA2</accession>
<dbReference type="Pfam" id="PF00512">
    <property type="entry name" value="HisKA"/>
    <property type="match status" value="1"/>
</dbReference>
<dbReference type="Gene3D" id="1.25.40.10">
    <property type="entry name" value="Tetratricopeptide repeat domain"/>
    <property type="match status" value="1"/>
</dbReference>
<feature type="coiled-coil region" evidence="8">
    <location>
        <begin position="383"/>
        <end position="440"/>
    </location>
</feature>
<evidence type="ECO:0000256" key="3">
    <source>
        <dbReference type="ARBA" id="ARBA00022553"/>
    </source>
</evidence>
<dbReference type="PANTHER" id="PTHR43711">
    <property type="entry name" value="TWO-COMPONENT HISTIDINE KINASE"/>
    <property type="match status" value="1"/>
</dbReference>
<evidence type="ECO:0000313" key="11">
    <source>
        <dbReference type="EMBL" id="MCF2562540.1"/>
    </source>
</evidence>
<evidence type="ECO:0000256" key="7">
    <source>
        <dbReference type="PROSITE-ProRule" id="PRU00339"/>
    </source>
</evidence>
<keyword evidence="3" id="KW-0597">Phosphoprotein</keyword>
<dbReference type="InterPro" id="IPR004358">
    <property type="entry name" value="Sig_transdc_His_kin-like_C"/>
</dbReference>
<evidence type="ECO:0000313" key="12">
    <source>
        <dbReference type="Proteomes" id="UP001200470"/>
    </source>
</evidence>
<dbReference type="PROSITE" id="PS50109">
    <property type="entry name" value="HIS_KIN"/>
    <property type="match status" value="1"/>
</dbReference>
<evidence type="ECO:0000256" key="8">
    <source>
        <dbReference type="SAM" id="Coils"/>
    </source>
</evidence>
<keyword evidence="4" id="KW-0808">Transferase</keyword>
<dbReference type="PROSITE" id="PS50005">
    <property type="entry name" value="TPR"/>
    <property type="match status" value="1"/>
</dbReference>
<comment type="caution">
    <text evidence="11">The sequence shown here is derived from an EMBL/GenBank/DDBJ whole genome shotgun (WGS) entry which is preliminary data.</text>
</comment>
<evidence type="ECO:0000256" key="9">
    <source>
        <dbReference type="SAM" id="Phobius"/>
    </source>
</evidence>
<dbReference type="EMBL" id="JADYTN010000001">
    <property type="protein sequence ID" value="MCF2562540.1"/>
    <property type="molecule type" value="Genomic_DNA"/>
</dbReference>
<comment type="catalytic activity">
    <reaction evidence="1">
        <text>ATP + protein L-histidine = ADP + protein N-phospho-L-histidine.</text>
        <dbReference type="EC" id="2.7.13.3"/>
    </reaction>
</comment>
<dbReference type="InterPro" id="IPR019734">
    <property type="entry name" value="TPR_rpt"/>
</dbReference>
<evidence type="ECO:0000256" key="6">
    <source>
        <dbReference type="ARBA" id="ARBA00023012"/>
    </source>
</evidence>
<dbReference type="RefSeq" id="WP_301637204.1">
    <property type="nucleotide sequence ID" value="NZ_JADYTN010000001.1"/>
</dbReference>
<proteinExistence type="predicted"/>
<keyword evidence="6" id="KW-0902">Two-component regulatory system</keyword>
<sequence>MGKGLQQHIVRAIVTVFFIIYTVALSAQNNQYRMDDGLFKLYEKAYKERKTLAGKILADTIIERAKAIGDRNGEITAMTILLLYNYYQEDNMPAVEREAKKLMDKATAYEKWTYYYFAAANLTNYYIREKRYLEAYTIALEQRKIAEKNNHLIGIRDSYYSLATIQQYRGEYARAIDNYREYIKYSKDHNIPSNFTDTYANICNCLRKTQSFRETLQEVKEAWAECKSDYNRFDIKLQECYALFMLGRYDDFRKEYNYLKQHEAYDRDLHGDVKEAVETFKKMLDGKDQEVLETIKRLKEESELEGYRLAVAYYKYKGDYAKAVKNQWMLIDVYGDYAGELVQNDDRIVKNMSNIQQHEREVQQMDYQNTQLAMANAQLSLNKSTLELNKSQDNAQLAQLQADRNKLNYQNQQLESQRLQNKLEQENKTRQAEAEQYRLKKEGMALCLTFVVLIAISFTLYAIIRWRHGRQLKQGIRKLRESISLLNTAKLRASESELTKTRFIQNMSHEIRTPLNAIVGFSNVLVTMGNELSEAESQELTQYITTNSELLTTLVNDILDLTNLQSGNYVMTKEIVKVNELCRETMETVRHRLAGGVTLTFETELNEDFEAVTDRKRVQQVLINLLTNAEKNTEKGSIILSCKKIENTDMISFIVTDTGIGIPVERMDEIFKRYKKLDDKKQGSGLGLDICRTIAKKLNGEINIDRQYTNGARFYFNIPYNA</sequence>
<keyword evidence="9" id="KW-0812">Transmembrane</keyword>
<dbReference type="InterPro" id="IPR036890">
    <property type="entry name" value="HATPase_C_sf"/>
</dbReference>
<evidence type="ECO:0000259" key="10">
    <source>
        <dbReference type="PROSITE" id="PS50109"/>
    </source>
</evidence>
<evidence type="ECO:0000256" key="5">
    <source>
        <dbReference type="ARBA" id="ARBA00022777"/>
    </source>
</evidence>
<keyword evidence="5" id="KW-0418">Kinase</keyword>
<dbReference type="PRINTS" id="PR00344">
    <property type="entry name" value="BCTRLSENSOR"/>
</dbReference>
<feature type="transmembrane region" description="Helical" evidence="9">
    <location>
        <begin position="443"/>
        <end position="464"/>
    </location>
</feature>
<dbReference type="SUPFAM" id="SSF55874">
    <property type="entry name" value="ATPase domain of HSP90 chaperone/DNA topoisomerase II/histidine kinase"/>
    <property type="match status" value="1"/>
</dbReference>
<gene>
    <name evidence="11" type="ORF">I6E12_00215</name>
</gene>
<reference evidence="11 12" key="1">
    <citation type="submission" date="2020-12" db="EMBL/GenBank/DDBJ databases">
        <title>Whole genome sequences of gut porcine anaerobes.</title>
        <authorList>
            <person name="Kubasova T."/>
            <person name="Jahodarova E."/>
            <person name="Rychlik I."/>
        </authorList>
    </citation>
    <scope>NUCLEOTIDE SEQUENCE [LARGE SCALE GENOMIC DNA]</scope>
    <source>
        <strain evidence="11 12">An925</strain>
    </source>
</reference>
<evidence type="ECO:0000256" key="1">
    <source>
        <dbReference type="ARBA" id="ARBA00000085"/>
    </source>
</evidence>
<feature type="domain" description="Histidine kinase" evidence="10">
    <location>
        <begin position="506"/>
        <end position="722"/>
    </location>
</feature>
<keyword evidence="7" id="KW-0802">TPR repeat</keyword>
<keyword evidence="9" id="KW-1133">Transmembrane helix</keyword>
<dbReference type="SUPFAM" id="SSF48452">
    <property type="entry name" value="TPR-like"/>
    <property type="match status" value="1"/>
</dbReference>
<feature type="transmembrane region" description="Helical" evidence="9">
    <location>
        <begin position="9"/>
        <end position="27"/>
    </location>
</feature>
<dbReference type="InterPro" id="IPR011990">
    <property type="entry name" value="TPR-like_helical_dom_sf"/>
</dbReference>